<dbReference type="HOGENOM" id="CLU_507581_0_0_1"/>
<dbReference type="CDD" id="cd17330">
    <property type="entry name" value="MFS_SLC46_TetA_like"/>
    <property type="match status" value="1"/>
</dbReference>
<keyword evidence="4 7" id="KW-1133">Transmembrane helix</keyword>
<feature type="domain" description="Major facilitator superfamily (MFS) profile" evidence="8">
    <location>
        <begin position="8"/>
        <end position="465"/>
    </location>
</feature>
<dbReference type="PaxDb" id="2903-EOD21767"/>
<evidence type="ECO:0000256" key="6">
    <source>
        <dbReference type="SAM" id="Coils"/>
    </source>
</evidence>
<keyword evidence="10" id="KW-1185">Reference proteome</keyword>
<feature type="transmembrane region" description="Helical" evidence="7">
    <location>
        <begin position="341"/>
        <end position="361"/>
    </location>
</feature>
<dbReference type="KEGG" id="ehx:EMIHUDRAFT_207838"/>
<dbReference type="Proteomes" id="UP000013827">
    <property type="component" value="Unassembled WGS sequence"/>
</dbReference>
<dbReference type="InterPro" id="IPR011701">
    <property type="entry name" value="MFS"/>
</dbReference>
<dbReference type="PANTHER" id="PTHR23504">
    <property type="entry name" value="MAJOR FACILITATOR SUPERFAMILY DOMAIN-CONTAINING PROTEIN 10"/>
    <property type="match status" value="1"/>
</dbReference>
<feature type="coiled-coil region" evidence="6">
    <location>
        <begin position="488"/>
        <end position="515"/>
    </location>
</feature>
<keyword evidence="2" id="KW-0813">Transport</keyword>
<evidence type="ECO:0000256" key="7">
    <source>
        <dbReference type="SAM" id="Phobius"/>
    </source>
</evidence>
<evidence type="ECO:0000259" key="8">
    <source>
        <dbReference type="PROSITE" id="PS50850"/>
    </source>
</evidence>
<evidence type="ECO:0000256" key="1">
    <source>
        <dbReference type="ARBA" id="ARBA00004141"/>
    </source>
</evidence>
<dbReference type="InterPro" id="IPR036259">
    <property type="entry name" value="MFS_trans_sf"/>
</dbReference>
<keyword evidence="5 7" id="KW-0472">Membrane</keyword>
<dbReference type="GeneID" id="17267274"/>
<dbReference type="Pfam" id="PF07690">
    <property type="entry name" value="MFS_1"/>
    <property type="match status" value="2"/>
</dbReference>
<dbReference type="SUPFAM" id="SSF103473">
    <property type="entry name" value="MFS general substrate transporter"/>
    <property type="match status" value="1"/>
</dbReference>
<dbReference type="EnsemblProtists" id="EOD21767">
    <property type="protein sequence ID" value="EOD21767"/>
    <property type="gene ID" value="EMIHUDRAFT_207838"/>
</dbReference>
<dbReference type="InterPro" id="IPR020846">
    <property type="entry name" value="MFS_dom"/>
</dbReference>
<feature type="transmembrane region" description="Helical" evidence="7">
    <location>
        <begin position="147"/>
        <end position="167"/>
    </location>
</feature>
<evidence type="ECO:0000256" key="2">
    <source>
        <dbReference type="ARBA" id="ARBA00022448"/>
    </source>
</evidence>
<protein>
    <recommendedName>
        <fullName evidence="8">Major facilitator superfamily (MFS) profile domain-containing protein</fullName>
    </recommendedName>
</protein>
<evidence type="ECO:0000313" key="9">
    <source>
        <dbReference type="EnsemblProtists" id="EOD21767"/>
    </source>
</evidence>
<feature type="transmembrane region" description="Helical" evidence="7">
    <location>
        <begin position="122"/>
        <end position="141"/>
    </location>
</feature>
<dbReference type="PANTHER" id="PTHR23504:SF15">
    <property type="entry name" value="MAJOR FACILITATOR SUPERFAMILY (MFS) PROFILE DOMAIN-CONTAINING PROTEIN"/>
    <property type="match status" value="1"/>
</dbReference>
<organism evidence="9 10">
    <name type="scientific">Emiliania huxleyi (strain CCMP1516)</name>
    <dbReference type="NCBI Taxonomy" id="280463"/>
    <lineage>
        <taxon>Eukaryota</taxon>
        <taxon>Haptista</taxon>
        <taxon>Haptophyta</taxon>
        <taxon>Prymnesiophyceae</taxon>
        <taxon>Isochrysidales</taxon>
        <taxon>Noelaerhabdaceae</taxon>
        <taxon>Emiliania</taxon>
    </lineage>
</organism>
<keyword evidence="3 7" id="KW-0812">Transmembrane</keyword>
<evidence type="ECO:0000313" key="10">
    <source>
        <dbReference type="Proteomes" id="UP000013827"/>
    </source>
</evidence>
<dbReference type="GO" id="GO:0016020">
    <property type="term" value="C:membrane"/>
    <property type="evidence" value="ECO:0007669"/>
    <property type="project" value="UniProtKB-SubCell"/>
</dbReference>
<dbReference type="AlphaFoldDB" id="A0A0D3JE32"/>
<feature type="transmembrane region" description="Helical" evidence="7">
    <location>
        <begin position="373"/>
        <end position="392"/>
    </location>
</feature>
<reference evidence="10" key="1">
    <citation type="journal article" date="2013" name="Nature">
        <title>Pan genome of the phytoplankton Emiliania underpins its global distribution.</title>
        <authorList>
            <person name="Read B.A."/>
            <person name="Kegel J."/>
            <person name="Klute M.J."/>
            <person name="Kuo A."/>
            <person name="Lefebvre S.C."/>
            <person name="Maumus F."/>
            <person name="Mayer C."/>
            <person name="Miller J."/>
            <person name="Monier A."/>
            <person name="Salamov A."/>
            <person name="Young J."/>
            <person name="Aguilar M."/>
            <person name="Claverie J.M."/>
            <person name="Frickenhaus S."/>
            <person name="Gonzalez K."/>
            <person name="Herman E.K."/>
            <person name="Lin Y.C."/>
            <person name="Napier J."/>
            <person name="Ogata H."/>
            <person name="Sarno A.F."/>
            <person name="Shmutz J."/>
            <person name="Schroeder D."/>
            <person name="de Vargas C."/>
            <person name="Verret F."/>
            <person name="von Dassow P."/>
            <person name="Valentin K."/>
            <person name="Van de Peer Y."/>
            <person name="Wheeler G."/>
            <person name="Dacks J.B."/>
            <person name="Delwiche C.F."/>
            <person name="Dyhrman S.T."/>
            <person name="Glockner G."/>
            <person name="John U."/>
            <person name="Richards T."/>
            <person name="Worden A.Z."/>
            <person name="Zhang X."/>
            <person name="Grigoriev I.V."/>
            <person name="Allen A.E."/>
            <person name="Bidle K."/>
            <person name="Borodovsky M."/>
            <person name="Bowler C."/>
            <person name="Brownlee C."/>
            <person name="Cock J.M."/>
            <person name="Elias M."/>
            <person name="Gladyshev V.N."/>
            <person name="Groth M."/>
            <person name="Guda C."/>
            <person name="Hadaegh A."/>
            <person name="Iglesias-Rodriguez M.D."/>
            <person name="Jenkins J."/>
            <person name="Jones B.M."/>
            <person name="Lawson T."/>
            <person name="Leese F."/>
            <person name="Lindquist E."/>
            <person name="Lobanov A."/>
            <person name="Lomsadze A."/>
            <person name="Malik S.B."/>
            <person name="Marsh M.E."/>
            <person name="Mackinder L."/>
            <person name="Mock T."/>
            <person name="Mueller-Roeber B."/>
            <person name="Pagarete A."/>
            <person name="Parker M."/>
            <person name="Probert I."/>
            <person name="Quesneville H."/>
            <person name="Raines C."/>
            <person name="Rensing S.A."/>
            <person name="Riano-Pachon D.M."/>
            <person name="Richier S."/>
            <person name="Rokitta S."/>
            <person name="Shiraiwa Y."/>
            <person name="Soanes D.M."/>
            <person name="van der Giezen M."/>
            <person name="Wahlund T.M."/>
            <person name="Williams B."/>
            <person name="Wilson W."/>
            <person name="Wolfe G."/>
            <person name="Wurch L.L."/>
        </authorList>
    </citation>
    <scope>NUCLEOTIDE SEQUENCE</scope>
</reference>
<evidence type="ECO:0000256" key="3">
    <source>
        <dbReference type="ARBA" id="ARBA00022692"/>
    </source>
</evidence>
<comment type="subcellular location">
    <subcellularLocation>
        <location evidence="1">Membrane</location>
        <topology evidence="1">Multi-pass membrane protein</topology>
    </subcellularLocation>
</comment>
<feature type="transmembrane region" description="Helical" evidence="7">
    <location>
        <begin position="310"/>
        <end position="329"/>
    </location>
</feature>
<evidence type="ECO:0000256" key="5">
    <source>
        <dbReference type="ARBA" id="ARBA00023136"/>
    </source>
</evidence>
<dbReference type="PROSITE" id="PS50850">
    <property type="entry name" value="MFS"/>
    <property type="match status" value="1"/>
</dbReference>
<sequence>MKFHGPTGVAVVYLSVFIDMFGGLMAVPVMPFIIKENLGCLGAKDTSDASARDLFPPPSPAACIPSAEEDGIETRDVGPEEDSCGDDAPRVLAAASALYQFASIFSTPAMTKLSDKYGRRPFFMVGFLGSCLGFFVIGFSGSNTGLLAGRFIGGLFSASPPLAQAYISDAFPPDKSPLYRARLGSAALIFGPGFGGGLSQFGNAFPFYVASGLAMCGFLLGLFYLDEPPRSEKKTDDKGPADGGRATSELAQAKAPIIRWLFAAGFLVNFGFRVFMMMFGLWLFDKARAPDPTIGAAQLWRQFGWGAGEFGFITSVTGSIGIFANLALFAKLAQKYGKHQVAILGATMASAGWAICLLSRTSGPCDGRFTLDGGMVFIMGMSIGHAIGFTFYNTGFTTLLSLYADKNSQGAVQGTSSSIQAIAGFMGPIVGAWLYTQWKWELLPIFPSCGELALPGAAVDEPAGAALAEPEEDEKTVSQKGLAPLPLTASEREELEALRKRVKELERVLGGVADDLMLSPEQIQALDLSQCRHSRRVAQDPRLTLH</sequence>
<feature type="transmembrane region" description="Helical" evidence="7">
    <location>
        <begin position="205"/>
        <end position="225"/>
    </location>
</feature>
<dbReference type="GO" id="GO:0022857">
    <property type="term" value="F:transmembrane transporter activity"/>
    <property type="evidence" value="ECO:0007669"/>
    <property type="project" value="InterPro"/>
</dbReference>
<keyword evidence="6" id="KW-0175">Coiled coil</keyword>
<evidence type="ECO:0000256" key="4">
    <source>
        <dbReference type="ARBA" id="ARBA00022989"/>
    </source>
</evidence>
<feature type="transmembrane region" description="Helical" evidence="7">
    <location>
        <begin position="260"/>
        <end position="284"/>
    </location>
</feature>
<proteinExistence type="predicted"/>
<name>A0A0D3JE32_EMIH1</name>
<accession>A0A0D3JE32</accession>
<dbReference type="OMA" id="ITRCLNI"/>
<reference evidence="9" key="2">
    <citation type="submission" date="2024-10" db="UniProtKB">
        <authorList>
            <consortium name="EnsemblProtists"/>
        </authorList>
    </citation>
    <scope>IDENTIFICATION</scope>
</reference>
<dbReference type="Gene3D" id="1.20.1250.20">
    <property type="entry name" value="MFS general substrate transporter like domains"/>
    <property type="match status" value="1"/>
</dbReference>
<dbReference type="RefSeq" id="XP_005774196.1">
    <property type="nucleotide sequence ID" value="XM_005774139.1"/>
</dbReference>
<dbReference type="STRING" id="2903.R1CGW4"/>
<feature type="transmembrane region" description="Helical" evidence="7">
    <location>
        <begin position="12"/>
        <end position="34"/>
    </location>
</feature>